<protein>
    <submittedName>
        <fullName evidence="7">Uncharacterized protein</fullName>
    </submittedName>
</protein>
<keyword evidence="3" id="KW-0131">Cell cycle</keyword>
<dbReference type="SMART" id="SM00385">
    <property type="entry name" value="CYCLIN"/>
    <property type="match status" value="2"/>
</dbReference>
<dbReference type="CDD" id="cd20512">
    <property type="entry name" value="CYCLIN_CLBs_yeast_rpt2"/>
    <property type="match status" value="1"/>
</dbReference>
<dbReference type="InterPro" id="IPR048258">
    <property type="entry name" value="Cyclins_cyclin-box"/>
</dbReference>
<dbReference type="GO" id="GO:1901673">
    <property type="term" value="P:regulation of mitotic spindle assembly"/>
    <property type="evidence" value="ECO:0007669"/>
    <property type="project" value="EnsemblFungi"/>
</dbReference>
<dbReference type="EMBL" id="HE576759">
    <property type="protein sequence ID" value="CCC71382.1"/>
    <property type="molecule type" value="Genomic_DNA"/>
</dbReference>
<dbReference type="InParanoid" id="G0VIQ6"/>
<keyword evidence="1" id="KW-0132">Cell division</keyword>
<feature type="domain" description="Cyclin-like" evidence="5">
    <location>
        <begin position="301"/>
        <end position="382"/>
    </location>
</feature>
<dbReference type="InterPro" id="IPR046965">
    <property type="entry name" value="Cyclin_A/B-like"/>
</dbReference>
<dbReference type="OrthoDB" id="5590282at2759"/>
<sequence>MDNHMTQPFQIANDENVGAVNKVKPSQRGRAALTDVTSNINNRRFDDQTTKKNSNYTTLASRYIDKYQTEQELRTSIASKDSQPLPKNNYIRDEEVADIDVDEPELHQDVESDDFEEDTEKEVIPLLPIYDDASNYELKNAYTLYDSTALDLSDDDTYDIMMVSEDSKHIFKYMRKLELQFSPNPNYMELQPHLKWSFRATLLDWLVKVHLRFQLLPETLYLTVNLIDRFLSLKVVTLNKFQLVGATALFIAAKYEEINCPTLNDIIYVLDGLYEKQEILDAERFMINSLEYEIGWPGPMSFLRRISKADDYEYNIRTLAKYLLEITIMDLSLAGAPASWLATGAYYLSKIILGDNSWSPKHVYYSEFTKDQLIPLVSVIIDNCKDPMTTHEAICEKYSSRRYQRSATLVFKWISAAQEKINV</sequence>
<accession>G0VIQ6</accession>
<dbReference type="Gene3D" id="1.10.472.10">
    <property type="entry name" value="Cyclin-like"/>
    <property type="match status" value="2"/>
</dbReference>
<dbReference type="PROSITE" id="PS00292">
    <property type="entry name" value="CYCLINS"/>
    <property type="match status" value="1"/>
</dbReference>
<dbReference type="KEGG" id="ncs:NCAS_0H00720"/>
<reference key="2">
    <citation type="submission" date="2011-08" db="EMBL/GenBank/DDBJ databases">
        <title>Genome sequence of Naumovozyma castellii.</title>
        <authorList>
            <person name="Gordon J.L."/>
            <person name="Armisen D."/>
            <person name="Proux-Wera E."/>
            <person name="OhEigeartaigh S.S."/>
            <person name="Byrne K.P."/>
            <person name="Wolfe K.H."/>
        </authorList>
    </citation>
    <scope>NUCLEOTIDE SEQUENCE</scope>
    <source>
        <strain>Type strain:CBS 4309</strain>
    </source>
</reference>
<dbReference type="InterPro" id="IPR036915">
    <property type="entry name" value="Cyclin-like_sf"/>
</dbReference>
<proteinExistence type="inferred from homology"/>
<name>G0VIQ6_NAUCA</name>
<dbReference type="GO" id="GO:0000086">
    <property type="term" value="P:G2/M transition of mitotic cell cycle"/>
    <property type="evidence" value="ECO:0007669"/>
    <property type="project" value="EnsemblFungi"/>
</dbReference>
<dbReference type="GeneID" id="96905062"/>
<feature type="domain" description="Cyclin C-terminal" evidence="6">
    <location>
        <begin position="297"/>
        <end position="412"/>
    </location>
</feature>
<dbReference type="eggNOG" id="KOG0653">
    <property type="taxonomic scope" value="Eukaryota"/>
</dbReference>
<dbReference type="STRING" id="1064592.G0VIQ6"/>
<dbReference type="OMA" id="YDVTMVA"/>
<evidence type="ECO:0000313" key="7">
    <source>
        <dbReference type="EMBL" id="CCC71382.1"/>
    </source>
</evidence>
<keyword evidence="8" id="KW-1185">Reference proteome</keyword>
<dbReference type="GO" id="GO:0005634">
    <property type="term" value="C:nucleus"/>
    <property type="evidence" value="ECO:0007669"/>
    <property type="project" value="EnsemblFungi"/>
</dbReference>
<evidence type="ECO:0000259" key="6">
    <source>
        <dbReference type="SMART" id="SM01332"/>
    </source>
</evidence>
<dbReference type="HOGENOM" id="CLU_020695_12_1_1"/>
<dbReference type="SUPFAM" id="SSF47954">
    <property type="entry name" value="Cyclin-like"/>
    <property type="match status" value="2"/>
</dbReference>
<dbReference type="InterPro" id="IPR006671">
    <property type="entry name" value="Cyclin_N"/>
</dbReference>
<evidence type="ECO:0000256" key="2">
    <source>
        <dbReference type="ARBA" id="ARBA00023127"/>
    </source>
</evidence>
<dbReference type="GO" id="GO:0010696">
    <property type="term" value="P:positive regulation of mitotic spindle pole body separation"/>
    <property type="evidence" value="ECO:0007669"/>
    <property type="project" value="EnsemblFungi"/>
</dbReference>
<evidence type="ECO:0000313" key="8">
    <source>
        <dbReference type="Proteomes" id="UP000001640"/>
    </source>
</evidence>
<reference evidence="7 8" key="1">
    <citation type="journal article" date="2011" name="Proc. Natl. Acad. Sci. U.S.A.">
        <title>Evolutionary erosion of yeast sex chromosomes by mating-type switching accidents.</title>
        <authorList>
            <person name="Gordon J.L."/>
            <person name="Armisen D."/>
            <person name="Proux-Wera E."/>
            <person name="Oheigeartaigh S.S."/>
            <person name="Byrne K.P."/>
            <person name="Wolfe K.H."/>
        </authorList>
    </citation>
    <scope>NUCLEOTIDE SEQUENCE [LARGE SCALE GENOMIC DNA]</scope>
    <source>
        <strain evidence="8">ATCC 76901 / BCRC 22586 / CBS 4309 / NBRC 1992 / NRRL Y-12630</strain>
    </source>
</reference>
<dbReference type="Pfam" id="PF00134">
    <property type="entry name" value="Cyclin_N"/>
    <property type="match status" value="1"/>
</dbReference>
<dbReference type="Proteomes" id="UP000001640">
    <property type="component" value="Chromosome 8"/>
</dbReference>
<dbReference type="PIRSF" id="PIRSF001771">
    <property type="entry name" value="Cyclin_A_B_D_E"/>
    <property type="match status" value="1"/>
</dbReference>
<organism evidence="7 8">
    <name type="scientific">Naumovozyma castellii</name>
    <name type="common">Yeast</name>
    <name type="synonym">Saccharomyces castellii</name>
    <dbReference type="NCBI Taxonomy" id="27288"/>
    <lineage>
        <taxon>Eukaryota</taxon>
        <taxon>Fungi</taxon>
        <taxon>Dikarya</taxon>
        <taxon>Ascomycota</taxon>
        <taxon>Saccharomycotina</taxon>
        <taxon>Saccharomycetes</taxon>
        <taxon>Saccharomycetales</taxon>
        <taxon>Saccharomycetaceae</taxon>
        <taxon>Naumovozyma</taxon>
    </lineage>
</organism>
<dbReference type="PANTHER" id="PTHR10177">
    <property type="entry name" value="CYCLINS"/>
    <property type="match status" value="1"/>
</dbReference>
<comment type="similarity">
    <text evidence="4">Belongs to the cyclin family.</text>
</comment>
<dbReference type="InterPro" id="IPR013763">
    <property type="entry name" value="Cyclin-like_dom"/>
</dbReference>
<evidence type="ECO:0000256" key="3">
    <source>
        <dbReference type="ARBA" id="ARBA00023306"/>
    </source>
</evidence>
<dbReference type="FunFam" id="1.10.472.10:FF:000001">
    <property type="entry name" value="G2/mitotic-specific cyclin"/>
    <property type="match status" value="1"/>
</dbReference>
<dbReference type="GO" id="GO:0016538">
    <property type="term" value="F:cyclin-dependent protein serine/threonine kinase regulator activity"/>
    <property type="evidence" value="ECO:0007669"/>
    <property type="project" value="EnsemblFungi"/>
</dbReference>
<dbReference type="GO" id="GO:0051301">
    <property type="term" value="P:cell division"/>
    <property type="evidence" value="ECO:0007669"/>
    <property type="project" value="UniProtKB-KW"/>
</dbReference>
<dbReference type="InterPro" id="IPR039361">
    <property type="entry name" value="Cyclin"/>
</dbReference>
<dbReference type="RefSeq" id="XP_003677732.1">
    <property type="nucleotide sequence ID" value="XM_003677684.1"/>
</dbReference>
<gene>
    <name evidence="7" type="primary">NCAS0H00720</name>
    <name evidence="7" type="ordered locus">NCAS_0H00720</name>
</gene>
<dbReference type="GO" id="GO:0005737">
    <property type="term" value="C:cytoplasm"/>
    <property type="evidence" value="ECO:0007669"/>
    <property type="project" value="EnsemblFungi"/>
</dbReference>
<dbReference type="Pfam" id="PF02984">
    <property type="entry name" value="Cyclin_C"/>
    <property type="match status" value="1"/>
</dbReference>
<dbReference type="SMART" id="SM01332">
    <property type="entry name" value="Cyclin_C"/>
    <property type="match status" value="1"/>
</dbReference>
<dbReference type="AlphaFoldDB" id="G0VIQ6"/>
<dbReference type="InterPro" id="IPR004367">
    <property type="entry name" value="Cyclin_C-dom"/>
</dbReference>
<evidence type="ECO:0000256" key="1">
    <source>
        <dbReference type="ARBA" id="ARBA00022618"/>
    </source>
</evidence>
<evidence type="ECO:0000259" key="5">
    <source>
        <dbReference type="SMART" id="SM00385"/>
    </source>
</evidence>
<feature type="domain" description="Cyclin-like" evidence="5">
    <location>
        <begin position="204"/>
        <end position="288"/>
    </location>
</feature>
<keyword evidence="2 4" id="KW-0195">Cyclin</keyword>
<evidence type="ECO:0000256" key="4">
    <source>
        <dbReference type="RuleBase" id="RU000383"/>
    </source>
</evidence>